<name>A0A1Y6K0M5_9CHLR</name>
<dbReference type="AlphaFoldDB" id="A0A1Y6K0M5"/>
<dbReference type="Gene3D" id="2.20.25.10">
    <property type="match status" value="1"/>
</dbReference>
<proteinExistence type="predicted"/>
<evidence type="ECO:0008006" key="3">
    <source>
        <dbReference type="Google" id="ProtNLM"/>
    </source>
</evidence>
<sequence length="73" mass="8451">MVNQELLDMLRCPSCVQNSEGLLEYFQECWLICQECGRKYPIVEDIPVMLIDEGDKWIETDKADLPIPPPPIK</sequence>
<dbReference type="Proteomes" id="UP000195514">
    <property type="component" value="Chromosome I"/>
</dbReference>
<reference evidence="2" key="1">
    <citation type="submission" date="2017-05" db="EMBL/GenBank/DDBJ databases">
        <authorList>
            <person name="Kirkegaard R."/>
            <person name="Mcilroy J S."/>
        </authorList>
    </citation>
    <scope>NUCLEOTIDE SEQUENCE [LARGE SCALE GENOMIC DNA]</scope>
</reference>
<dbReference type="EMBL" id="LT859958">
    <property type="protein sequence ID" value="SMX53203.1"/>
    <property type="molecule type" value="Genomic_DNA"/>
</dbReference>
<dbReference type="InterPro" id="IPR005651">
    <property type="entry name" value="Trm112-like"/>
</dbReference>
<evidence type="ECO:0000313" key="1">
    <source>
        <dbReference type="EMBL" id="SMX53203.1"/>
    </source>
</evidence>
<protein>
    <recommendedName>
        <fullName evidence="3">Trm112 family protein</fullName>
    </recommendedName>
</protein>
<dbReference type="Pfam" id="PF03966">
    <property type="entry name" value="Trm112p"/>
    <property type="match status" value="1"/>
</dbReference>
<dbReference type="KEGG" id="abat:CFX1CAM_0137"/>
<keyword evidence="2" id="KW-1185">Reference proteome</keyword>
<accession>A0A1Y6K0M5</accession>
<dbReference type="RefSeq" id="WP_087861157.1">
    <property type="nucleotide sequence ID" value="NZ_LT859958.1"/>
</dbReference>
<dbReference type="SUPFAM" id="SSF158997">
    <property type="entry name" value="Trm112p-like"/>
    <property type="match status" value="1"/>
</dbReference>
<dbReference type="OrthoDB" id="9812205at2"/>
<organism evidence="1 2">
    <name type="scientific">Candidatus Brevifilum fermentans</name>
    <dbReference type="NCBI Taxonomy" id="1986204"/>
    <lineage>
        <taxon>Bacteria</taxon>
        <taxon>Bacillati</taxon>
        <taxon>Chloroflexota</taxon>
        <taxon>Anaerolineae</taxon>
        <taxon>Anaerolineales</taxon>
        <taxon>Anaerolineaceae</taxon>
        <taxon>Candidatus Brevifilum</taxon>
    </lineage>
</organism>
<evidence type="ECO:0000313" key="2">
    <source>
        <dbReference type="Proteomes" id="UP000195514"/>
    </source>
</evidence>
<gene>
    <name evidence="1" type="ORF">CFX1CAM_0137</name>
</gene>